<gene>
    <name evidence="1" type="ORF">KI387_030707</name>
</gene>
<evidence type="ECO:0000313" key="2">
    <source>
        <dbReference type="Proteomes" id="UP000824469"/>
    </source>
</evidence>
<accession>A0AA38CFD1</accession>
<evidence type="ECO:0000313" key="1">
    <source>
        <dbReference type="EMBL" id="KAH9299025.1"/>
    </source>
</evidence>
<feature type="non-terminal residue" evidence="1">
    <location>
        <position position="1"/>
    </location>
</feature>
<dbReference type="EMBL" id="JAHRHJ020000010">
    <property type="protein sequence ID" value="KAH9299025.1"/>
    <property type="molecule type" value="Genomic_DNA"/>
</dbReference>
<name>A0AA38CFD1_TAXCH</name>
<dbReference type="AlphaFoldDB" id="A0AA38CFD1"/>
<sequence length="84" mass="9925">AVLPLEVEIPSLRISLQGILDEDAYREARLSQLESLDETRLDAEQRHRAYADQMCRQYNKKVYERDIYEGDLVLRLDSRIDKKT</sequence>
<feature type="non-terminal residue" evidence="1">
    <location>
        <position position="84"/>
    </location>
</feature>
<keyword evidence="2" id="KW-1185">Reference proteome</keyword>
<reference evidence="1 2" key="1">
    <citation type="journal article" date="2021" name="Nat. Plants">
        <title>The Taxus genome provides insights into paclitaxel biosynthesis.</title>
        <authorList>
            <person name="Xiong X."/>
            <person name="Gou J."/>
            <person name="Liao Q."/>
            <person name="Li Y."/>
            <person name="Zhou Q."/>
            <person name="Bi G."/>
            <person name="Li C."/>
            <person name="Du R."/>
            <person name="Wang X."/>
            <person name="Sun T."/>
            <person name="Guo L."/>
            <person name="Liang H."/>
            <person name="Lu P."/>
            <person name="Wu Y."/>
            <person name="Zhang Z."/>
            <person name="Ro D.K."/>
            <person name="Shang Y."/>
            <person name="Huang S."/>
            <person name="Yan J."/>
        </authorList>
    </citation>
    <scope>NUCLEOTIDE SEQUENCE [LARGE SCALE GENOMIC DNA]</scope>
    <source>
        <strain evidence="1">Ta-2019</strain>
    </source>
</reference>
<dbReference type="Proteomes" id="UP000824469">
    <property type="component" value="Unassembled WGS sequence"/>
</dbReference>
<protein>
    <submittedName>
        <fullName evidence="1">Uncharacterized protein</fullName>
    </submittedName>
</protein>
<organism evidence="1 2">
    <name type="scientific">Taxus chinensis</name>
    <name type="common">Chinese yew</name>
    <name type="synonym">Taxus wallichiana var. chinensis</name>
    <dbReference type="NCBI Taxonomy" id="29808"/>
    <lineage>
        <taxon>Eukaryota</taxon>
        <taxon>Viridiplantae</taxon>
        <taxon>Streptophyta</taxon>
        <taxon>Embryophyta</taxon>
        <taxon>Tracheophyta</taxon>
        <taxon>Spermatophyta</taxon>
        <taxon>Pinopsida</taxon>
        <taxon>Pinidae</taxon>
        <taxon>Conifers II</taxon>
        <taxon>Cupressales</taxon>
        <taxon>Taxaceae</taxon>
        <taxon>Taxus</taxon>
    </lineage>
</organism>
<proteinExistence type="predicted"/>
<comment type="caution">
    <text evidence="1">The sequence shown here is derived from an EMBL/GenBank/DDBJ whole genome shotgun (WGS) entry which is preliminary data.</text>
</comment>